<dbReference type="Gene3D" id="3.40.50.150">
    <property type="entry name" value="Vaccinia Virus protein VP39"/>
    <property type="match status" value="1"/>
</dbReference>
<keyword evidence="9" id="KW-1185">Reference proteome</keyword>
<evidence type="ECO:0000256" key="3">
    <source>
        <dbReference type="ARBA" id="ARBA00022679"/>
    </source>
</evidence>
<evidence type="ECO:0000256" key="2">
    <source>
        <dbReference type="ARBA" id="ARBA00022603"/>
    </source>
</evidence>
<evidence type="ECO:0000256" key="1">
    <source>
        <dbReference type="ARBA" id="ARBA00011975"/>
    </source>
</evidence>
<dbReference type="PANTHER" id="PTHR10629">
    <property type="entry name" value="CYTOSINE-SPECIFIC METHYLTRANSFERASE"/>
    <property type="match status" value="1"/>
</dbReference>
<accession>A0ABX7B652</accession>
<dbReference type="PANTHER" id="PTHR10629:SF52">
    <property type="entry name" value="DNA (CYTOSINE-5)-METHYLTRANSFERASE 1"/>
    <property type="match status" value="1"/>
</dbReference>
<evidence type="ECO:0000256" key="7">
    <source>
        <dbReference type="PROSITE-ProRule" id="PRU01016"/>
    </source>
</evidence>
<proteinExistence type="inferred from homology"/>
<dbReference type="Gene3D" id="3.90.120.10">
    <property type="entry name" value="DNA Methylase, subunit A, domain 2"/>
    <property type="match status" value="1"/>
</dbReference>
<dbReference type="PROSITE" id="PS51679">
    <property type="entry name" value="SAM_MT_C5"/>
    <property type="match status" value="1"/>
</dbReference>
<dbReference type="Proteomes" id="UP000595197">
    <property type="component" value="Chromosome"/>
</dbReference>
<dbReference type="GO" id="GO:0008168">
    <property type="term" value="F:methyltransferase activity"/>
    <property type="evidence" value="ECO:0007669"/>
    <property type="project" value="UniProtKB-KW"/>
</dbReference>
<keyword evidence="5" id="KW-0680">Restriction system</keyword>
<dbReference type="RefSeq" id="WP_201076552.1">
    <property type="nucleotide sequence ID" value="NZ_CP067420.1"/>
</dbReference>
<evidence type="ECO:0000256" key="6">
    <source>
        <dbReference type="ARBA" id="ARBA00047422"/>
    </source>
</evidence>
<dbReference type="EMBL" id="CP067420">
    <property type="protein sequence ID" value="QQP89826.1"/>
    <property type="molecule type" value="Genomic_DNA"/>
</dbReference>
<dbReference type="GO" id="GO:0032259">
    <property type="term" value="P:methylation"/>
    <property type="evidence" value="ECO:0007669"/>
    <property type="project" value="UniProtKB-KW"/>
</dbReference>
<sequence>MSKRAGEQAVLPKFLAVDFFCGAGGTTCGLIGAGGYVIAGVDKDARCAQTYSENNVNTSVDYTASRFLQFDIFPKSEDHPDGQQEELREELGKLIAYYRSKARGIPLFFAICAPCQPFTRLSRKEMSDKRKARREKDISLLAEASKFVEWFKPDIVLSENVSGIRDPKYGGVWDQFRARLDELDYVTGNKVVCTSDFGIPQYRRRSILAAAKREVVKADNLADIMGHELLLPESDPDAMHLSVERAIGHFPPLGAGQVHPDVLNHRTRGLSELNLKRIASAAPGQSNAYMENTEFGDLSLDCHNKVNGKLGQRCFSDVYTRMEPRRPSPTITTKCHSISNGRFGHYDTAQNRGISLREAAALQSFPDDYVFYPLDQIEPVARMIGNAVPPKLARFYADYLATSVDRERLAAR</sequence>
<dbReference type="EC" id="2.1.1.37" evidence="1"/>
<organism evidence="8 9">
    <name type="scientific">Skermanella cutis</name>
    <dbReference type="NCBI Taxonomy" id="2775420"/>
    <lineage>
        <taxon>Bacteria</taxon>
        <taxon>Pseudomonadati</taxon>
        <taxon>Pseudomonadota</taxon>
        <taxon>Alphaproteobacteria</taxon>
        <taxon>Rhodospirillales</taxon>
        <taxon>Azospirillaceae</taxon>
        <taxon>Skermanella</taxon>
    </lineage>
</organism>
<name>A0ABX7B652_9PROT</name>
<dbReference type="InterPro" id="IPR050390">
    <property type="entry name" value="C5-Methyltransferase"/>
</dbReference>
<keyword evidence="4 7" id="KW-0949">S-adenosyl-L-methionine</keyword>
<evidence type="ECO:0000256" key="4">
    <source>
        <dbReference type="ARBA" id="ARBA00022691"/>
    </source>
</evidence>
<dbReference type="InterPro" id="IPR001525">
    <property type="entry name" value="C5_MeTfrase"/>
</dbReference>
<dbReference type="InterPro" id="IPR029063">
    <property type="entry name" value="SAM-dependent_MTases_sf"/>
</dbReference>
<dbReference type="Pfam" id="PF00145">
    <property type="entry name" value="DNA_methylase"/>
    <property type="match status" value="2"/>
</dbReference>
<dbReference type="PRINTS" id="PR00105">
    <property type="entry name" value="C5METTRFRASE"/>
</dbReference>
<keyword evidence="3 7" id="KW-0808">Transferase</keyword>
<evidence type="ECO:0000256" key="5">
    <source>
        <dbReference type="ARBA" id="ARBA00022747"/>
    </source>
</evidence>
<comment type="similarity">
    <text evidence="7">Belongs to the class I-like SAM-binding methyltransferase superfamily. C5-methyltransferase family.</text>
</comment>
<evidence type="ECO:0000313" key="9">
    <source>
        <dbReference type="Proteomes" id="UP000595197"/>
    </source>
</evidence>
<evidence type="ECO:0000313" key="8">
    <source>
        <dbReference type="EMBL" id="QQP89826.1"/>
    </source>
</evidence>
<dbReference type="SUPFAM" id="SSF53335">
    <property type="entry name" value="S-adenosyl-L-methionine-dependent methyltransferases"/>
    <property type="match status" value="1"/>
</dbReference>
<keyword evidence="2 7" id="KW-0489">Methyltransferase</keyword>
<feature type="active site" evidence="7">
    <location>
        <position position="115"/>
    </location>
</feature>
<reference evidence="8" key="1">
    <citation type="submission" date="2021-02" db="EMBL/GenBank/DDBJ databases">
        <title>Skermanella TT6 skin isolate.</title>
        <authorList>
            <person name="Lee K."/>
            <person name="Ganzorig M."/>
        </authorList>
    </citation>
    <scope>NUCLEOTIDE SEQUENCE</scope>
    <source>
        <strain evidence="8">TT6</strain>
    </source>
</reference>
<gene>
    <name evidence="8" type="ORF">IGS68_00660</name>
</gene>
<comment type="catalytic activity">
    <reaction evidence="6">
        <text>a 2'-deoxycytidine in DNA + S-adenosyl-L-methionine = a 5-methyl-2'-deoxycytidine in DNA + S-adenosyl-L-homocysteine + H(+)</text>
        <dbReference type="Rhea" id="RHEA:13681"/>
        <dbReference type="Rhea" id="RHEA-COMP:11369"/>
        <dbReference type="Rhea" id="RHEA-COMP:11370"/>
        <dbReference type="ChEBI" id="CHEBI:15378"/>
        <dbReference type="ChEBI" id="CHEBI:57856"/>
        <dbReference type="ChEBI" id="CHEBI:59789"/>
        <dbReference type="ChEBI" id="CHEBI:85452"/>
        <dbReference type="ChEBI" id="CHEBI:85454"/>
        <dbReference type="EC" id="2.1.1.37"/>
    </reaction>
</comment>
<protein>
    <recommendedName>
        <fullName evidence="1">DNA (cytosine-5-)-methyltransferase</fullName>
        <ecNumber evidence="1">2.1.1.37</ecNumber>
    </recommendedName>
</protein>